<evidence type="ECO:0000256" key="4">
    <source>
        <dbReference type="ARBA" id="ARBA00022692"/>
    </source>
</evidence>
<dbReference type="EMBL" id="JAGPXE010000004">
    <property type="protein sequence ID" value="MBQ0924950.1"/>
    <property type="molecule type" value="Genomic_DNA"/>
</dbReference>
<dbReference type="InterPro" id="IPR036739">
    <property type="entry name" value="SLC41_membr_dom_sf"/>
</dbReference>
<feature type="transmembrane region" description="Helical" evidence="9">
    <location>
        <begin position="197"/>
        <end position="216"/>
    </location>
</feature>
<dbReference type="CDD" id="cd02205">
    <property type="entry name" value="CBS_pair_SF"/>
    <property type="match status" value="1"/>
</dbReference>
<feature type="domain" description="CBS" evidence="10">
    <location>
        <begin position="23"/>
        <end position="82"/>
    </location>
</feature>
<evidence type="ECO:0000256" key="1">
    <source>
        <dbReference type="ARBA" id="ARBA00004141"/>
    </source>
</evidence>
<evidence type="ECO:0000256" key="2">
    <source>
        <dbReference type="ARBA" id="ARBA00009749"/>
    </source>
</evidence>
<dbReference type="PANTHER" id="PTHR41394:SF5">
    <property type="entry name" value="SLC41A_MGTE INTEGRAL MEMBRANE DOMAIN-CONTAINING PROTEIN"/>
    <property type="match status" value="1"/>
</dbReference>
<dbReference type="Pfam" id="PF00571">
    <property type="entry name" value="CBS"/>
    <property type="match status" value="1"/>
</dbReference>
<keyword evidence="4 9" id="KW-0812">Transmembrane</keyword>
<keyword evidence="7 9" id="KW-0472">Membrane</keyword>
<protein>
    <submittedName>
        <fullName evidence="11">Magnesium transporter</fullName>
    </submittedName>
</protein>
<dbReference type="SUPFAM" id="SSF54631">
    <property type="entry name" value="CBS-domain pair"/>
    <property type="match status" value="1"/>
</dbReference>
<dbReference type="InterPro" id="IPR006667">
    <property type="entry name" value="SLC41_membr_dom"/>
</dbReference>
<keyword evidence="5" id="KW-0460">Magnesium</keyword>
<evidence type="ECO:0000256" key="7">
    <source>
        <dbReference type="ARBA" id="ARBA00023136"/>
    </source>
</evidence>
<feature type="transmembrane region" description="Helical" evidence="9">
    <location>
        <begin position="269"/>
        <end position="294"/>
    </location>
</feature>
<keyword evidence="12" id="KW-1185">Reference proteome</keyword>
<dbReference type="Gene3D" id="3.10.580.10">
    <property type="entry name" value="CBS-domain"/>
    <property type="match status" value="1"/>
</dbReference>
<dbReference type="InterPro" id="IPR046342">
    <property type="entry name" value="CBS_dom_sf"/>
</dbReference>
<evidence type="ECO:0000313" key="12">
    <source>
        <dbReference type="Proteomes" id="UP000674084"/>
    </source>
</evidence>
<feature type="transmembrane region" description="Helical" evidence="9">
    <location>
        <begin position="237"/>
        <end position="263"/>
    </location>
</feature>
<dbReference type="Pfam" id="PF01769">
    <property type="entry name" value="MgtE"/>
    <property type="match status" value="1"/>
</dbReference>
<dbReference type="RefSeq" id="WP_210970281.1">
    <property type="nucleotide sequence ID" value="NZ_JAGPXE010000004.1"/>
</dbReference>
<name>A0ABS5DF85_9PSEU</name>
<comment type="similarity">
    <text evidence="2">Belongs to the SLC41A transporter family.</text>
</comment>
<proteinExistence type="inferred from homology"/>
<comment type="subcellular location">
    <subcellularLocation>
        <location evidence="1">Membrane</location>
        <topology evidence="1">Multi-pass membrane protein</topology>
    </subcellularLocation>
</comment>
<reference evidence="11 12" key="1">
    <citation type="submission" date="2021-04" db="EMBL/GenBank/DDBJ databases">
        <title>Whole-genome sequencing of Saccharopolyspora endophytica KCTC 19397.</title>
        <authorList>
            <person name="Ay H."/>
            <person name="Saygin H."/>
            <person name="Sahin N."/>
        </authorList>
    </citation>
    <scope>NUCLEOTIDE SEQUENCE [LARGE SCALE GENOMIC DNA]</scope>
    <source>
        <strain evidence="11 12">KCTC 19397</strain>
    </source>
</reference>
<evidence type="ECO:0000259" key="10">
    <source>
        <dbReference type="PROSITE" id="PS51371"/>
    </source>
</evidence>
<dbReference type="InterPro" id="IPR000644">
    <property type="entry name" value="CBS_dom"/>
</dbReference>
<dbReference type="SMART" id="SM00116">
    <property type="entry name" value="CBS"/>
    <property type="match status" value="2"/>
</dbReference>
<feature type="transmembrane region" description="Helical" evidence="9">
    <location>
        <begin position="173"/>
        <end position="191"/>
    </location>
</feature>
<evidence type="ECO:0000313" key="11">
    <source>
        <dbReference type="EMBL" id="MBQ0924950.1"/>
    </source>
</evidence>
<comment type="caution">
    <text evidence="11">The sequence shown here is derived from an EMBL/GenBank/DDBJ whole genome shotgun (WGS) entry which is preliminary data.</text>
</comment>
<dbReference type="Gene3D" id="1.10.357.20">
    <property type="entry name" value="SLC41 divalent cation transporters, integral membrane domain"/>
    <property type="match status" value="1"/>
</dbReference>
<gene>
    <name evidence="11" type="ORF">KBO27_13430</name>
</gene>
<organism evidence="11 12">
    <name type="scientific">Saccharopolyspora endophytica</name>
    <dbReference type="NCBI Taxonomy" id="543886"/>
    <lineage>
        <taxon>Bacteria</taxon>
        <taxon>Bacillati</taxon>
        <taxon>Actinomycetota</taxon>
        <taxon>Actinomycetes</taxon>
        <taxon>Pseudonocardiales</taxon>
        <taxon>Pseudonocardiaceae</taxon>
        <taxon>Saccharopolyspora</taxon>
    </lineage>
</organism>
<evidence type="ECO:0000256" key="6">
    <source>
        <dbReference type="ARBA" id="ARBA00022989"/>
    </source>
</evidence>
<keyword evidence="6 9" id="KW-1133">Transmembrane helix</keyword>
<evidence type="ECO:0000256" key="8">
    <source>
        <dbReference type="PROSITE-ProRule" id="PRU00703"/>
    </source>
</evidence>
<dbReference type="Proteomes" id="UP000674084">
    <property type="component" value="Unassembled WGS sequence"/>
</dbReference>
<keyword evidence="8" id="KW-0129">CBS domain</keyword>
<evidence type="ECO:0000256" key="9">
    <source>
        <dbReference type="SAM" id="Phobius"/>
    </source>
</evidence>
<dbReference type="SUPFAM" id="SSF161093">
    <property type="entry name" value="MgtE membrane domain-like"/>
    <property type="match status" value="1"/>
</dbReference>
<dbReference type="PROSITE" id="PS51371">
    <property type="entry name" value="CBS"/>
    <property type="match status" value="1"/>
</dbReference>
<evidence type="ECO:0000256" key="3">
    <source>
        <dbReference type="ARBA" id="ARBA00022448"/>
    </source>
</evidence>
<evidence type="ECO:0000256" key="5">
    <source>
        <dbReference type="ARBA" id="ARBA00022842"/>
    </source>
</evidence>
<feature type="transmembrane region" description="Helical" evidence="9">
    <location>
        <begin position="306"/>
        <end position="329"/>
    </location>
</feature>
<dbReference type="PANTHER" id="PTHR41394">
    <property type="entry name" value="MAGNESIUM TRANSPORTER MGTE"/>
    <property type="match status" value="1"/>
</dbReference>
<keyword evidence="3" id="KW-0813">Transport</keyword>
<sequence>MADVEPEPLTASRDSLGIAVQHASINIPIAAPGDSVDELFASLRLRRFDSAAVVAVCENDRLLGLLTVERLLAARMGARVTEVMDGHPPVVAPGTDQERAAWEAVRHGEPGLAVVGPLGRFVGVIPPQRLLSVLLEEHDQDMARLGGFLDSSASARSASTEGVGRRLWHRLPWLLLGLAGALFAALIVGAFERQMERQVLIAFFVPGVVYLADAIGTQTEALIVRGLSVGVSISRVALREIVTGGMLGLLLAVLALPLVALIWNNVEVALAVSVALFAAASVSTFVAMALPWLFHRLDKDPAFGSGPLATVVQDLLSVSIYFVVATAVVT</sequence>
<accession>A0ABS5DF85</accession>